<gene>
    <name evidence="11" type="ORF">PVAP13_6KG237400</name>
</gene>
<comment type="similarity">
    <text evidence="1">Belongs to the disease resistance NB-LRR family.</text>
</comment>
<accession>A0A8T0RG75</accession>
<dbReference type="GO" id="GO:0043531">
    <property type="term" value="F:ADP binding"/>
    <property type="evidence" value="ECO:0007669"/>
    <property type="project" value="InterPro"/>
</dbReference>
<evidence type="ECO:0000256" key="1">
    <source>
        <dbReference type="ARBA" id="ARBA00008894"/>
    </source>
</evidence>
<dbReference type="InterPro" id="IPR042197">
    <property type="entry name" value="Apaf_helical"/>
</dbReference>
<keyword evidence="5" id="KW-0611">Plant defense</keyword>
<evidence type="ECO:0000256" key="3">
    <source>
        <dbReference type="ARBA" id="ARBA00022737"/>
    </source>
</evidence>
<keyword evidence="2" id="KW-0433">Leucine-rich repeat</keyword>
<dbReference type="InterPro" id="IPR032675">
    <property type="entry name" value="LRR_dom_sf"/>
</dbReference>
<comment type="caution">
    <text evidence="11">The sequence shown here is derived from an EMBL/GenBank/DDBJ whole genome shotgun (WGS) entry which is preliminary data.</text>
</comment>
<evidence type="ECO:0000313" key="12">
    <source>
        <dbReference type="Proteomes" id="UP000823388"/>
    </source>
</evidence>
<dbReference type="SUPFAM" id="SSF52047">
    <property type="entry name" value="RNI-like"/>
    <property type="match status" value="1"/>
</dbReference>
<dbReference type="InterPro" id="IPR058922">
    <property type="entry name" value="WHD_DRP"/>
</dbReference>
<dbReference type="FunFam" id="3.40.50.300:FF:001091">
    <property type="entry name" value="Probable disease resistance protein At1g61300"/>
    <property type="match status" value="1"/>
</dbReference>
<reference evidence="11" key="1">
    <citation type="submission" date="2020-05" db="EMBL/GenBank/DDBJ databases">
        <title>WGS assembly of Panicum virgatum.</title>
        <authorList>
            <person name="Lovell J.T."/>
            <person name="Jenkins J."/>
            <person name="Shu S."/>
            <person name="Juenger T.E."/>
            <person name="Schmutz J."/>
        </authorList>
    </citation>
    <scope>NUCLEOTIDE SEQUENCE</scope>
    <source>
        <strain evidence="11">AP13</strain>
    </source>
</reference>
<dbReference type="InterPro" id="IPR027417">
    <property type="entry name" value="P-loop_NTPase"/>
</dbReference>
<evidence type="ECO:0000256" key="5">
    <source>
        <dbReference type="ARBA" id="ARBA00022821"/>
    </source>
</evidence>
<dbReference type="Pfam" id="PF18052">
    <property type="entry name" value="Rx_N"/>
    <property type="match status" value="1"/>
</dbReference>
<dbReference type="AlphaFoldDB" id="A0A8T0RG75"/>
<evidence type="ECO:0000259" key="9">
    <source>
        <dbReference type="Pfam" id="PF23559"/>
    </source>
</evidence>
<evidence type="ECO:0000259" key="7">
    <source>
        <dbReference type="Pfam" id="PF00931"/>
    </source>
</evidence>
<dbReference type="Gene3D" id="1.20.5.4130">
    <property type="match status" value="1"/>
</dbReference>
<evidence type="ECO:0000259" key="8">
    <source>
        <dbReference type="Pfam" id="PF18052"/>
    </source>
</evidence>
<evidence type="ECO:0000256" key="6">
    <source>
        <dbReference type="ARBA" id="ARBA00023054"/>
    </source>
</evidence>
<name>A0A8T0RG75_PANVG</name>
<feature type="domain" description="Disease resistance N-terminal" evidence="8">
    <location>
        <begin position="12"/>
        <end position="94"/>
    </location>
</feature>
<dbReference type="GO" id="GO:0042742">
    <property type="term" value="P:defense response to bacterium"/>
    <property type="evidence" value="ECO:0007669"/>
    <property type="project" value="UniProtKB-ARBA"/>
</dbReference>
<protein>
    <submittedName>
        <fullName evidence="11">Uncharacterized protein</fullName>
    </submittedName>
</protein>
<keyword evidence="3" id="KW-0677">Repeat</keyword>
<dbReference type="GO" id="GO:0002758">
    <property type="term" value="P:innate immune response-activating signaling pathway"/>
    <property type="evidence" value="ECO:0007669"/>
    <property type="project" value="UniProtKB-ARBA"/>
</dbReference>
<dbReference type="PANTHER" id="PTHR23155">
    <property type="entry name" value="DISEASE RESISTANCE PROTEIN RP"/>
    <property type="match status" value="1"/>
</dbReference>
<keyword evidence="4" id="KW-0547">Nucleotide-binding</keyword>
<dbReference type="InterPro" id="IPR044974">
    <property type="entry name" value="Disease_R_plants"/>
</dbReference>
<dbReference type="CDD" id="cd14798">
    <property type="entry name" value="RX-CC_like"/>
    <property type="match status" value="1"/>
</dbReference>
<dbReference type="InterPro" id="IPR038005">
    <property type="entry name" value="RX-like_CC"/>
</dbReference>
<evidence type="ECO:0000256" key="2">
    <source>
        <dbReference type="ARBA" id="ARBA00022614"/>
    </source>
</evidence>
<feature type="domain" description="NB-ARC" evidence="7">
    <location>
        <begin position="172"/>
        <end position="342"/>
    </location>
</feature>
<feature type="domain" description="Disease resistance protein winged helix" evidence="9">
    <location>
        <begin position="435"/>
        <end position="508"/>
    </location>
</feature>
<dbReference type="InterPro" id="IPR036388">
    <property type="entry name" value="WH-like_DNA-bd_sf"/>
</dbReference>
<dbReference type="EMBL" id="CM029047">
    <property type="protein sequence ID" value="KAG2583738.1"/>
    <property type="molecule type" value="Genomic_DNA"/>
</dbReference>
<dbReference type="PRINTS" id="PR00364">
    <property type="entry name" value="DISEASERSIST"/>
</dbReference>
<evidence type="ECO:0000259" key="10">
    <source>
        <dbReference type="Pfam" id="PF23598"/>
    </source>
</evidence>
<sequence length="1015" mass="114883">MAELVVCAATGALKPLLKKLAAALGEEYMRFKGVRGEVDSLTKELEVMHAYLLKMSEVESPDVQDEICSKEVRELSYDMEDCLDEFLLRIGGKANPPDGLIHKLKNIIITKPRARRQIAKVIENLKMQVKEMGERNARYRTHETISKTSNARVDRRALAIFDNAAKLVGLDQPKQELIDHLTEENGLAPSQQPRVISIVGPGGLGKTTLGNQVYQELKAGFECHAFVSVSRSPDSMNVLQNVLCQLSNEHHPNIQAWSMQVLIMKINDALRHKRYLIVIDDIWTKEAWETINCALYKNDRDSKIITTTRMYDVAKACCSSDGDFVYEMKPLGPADSKMLFFQRLFGSKEKCCPAHLTRISNKILEKCDGLPLAIISISGLLASKAPTEDEWGRVLNSIGRGLAKNPDVKSMMQILSLSYFDLPRYLKTCLLYLSVFPEDSIIDKKRLVRRWIAEGFIQKEQGQTLHDLGERCFNELINRSLIQARARDIDMYGEVTACQVHDTILDFIVSKSEEENFVSVLGDGYQITHGPGSMVRRLSVHASSKEKASTMTRLNLSRVRSVTVFDYSVELPLWSKLSFLRVLDLHGCRQVKGDHLTDIGNLFQLKYLSLRKTEVCELPEQIWKLKCLEILDLKESKVTELPAGIAQLQGLVCLAVDKGVKLPDGAERMTALEDLDCVDIFKQSVNFPQEFRQLKNLRNAELFLSSDNCSVEGSHKEEYMNDIASSLCKLSHLLSLSIDVDPKSREDFSLDSGGDDAPTGLQRFEITSHFISKVPNWVRSLSNLRFLTLHVKEFEVDDIMALGLLPALVFLRLVAHKRFPGRRVTICGADGFHSLRHFDYGCAIPITFEAGAMPMIEKLTFMFSICKTALLVRNDEFLFPFGVRHLTSLDSVNYLLHWHRKEIDGWITEKMAQMAHMSCEQLKATIREMEAIEQMFTSEKRMEKAARAHITSPELTIRRTVQWRISNVSGNRLTSAILQPSPQIHKLRGIKAQVEEQIRNCLLQGNGYCQCRGLL</sequence>
<dbReference type="EMBL" id="CM029047">
    <property type="protein sequence ID" value="KAG2583739.1"/>
    <property type="molecule type" value="Genomic_DNA"/>
</dbReference>
<dbReference type="Gene3D" id="3.40.50.300">
    <property type="entry name" value="P-loop containing nucleotide triphosphate hydrolases"/>
    <property type="match status" value="1"/>
</dbReference>
<dbReference type="InterPro" id="IPR041118">
    <property type="entry name" value="Rx_N"/>
</dbReference>
<keyword evidence="6" id="KW-0175">Coiled coil</keyword>
<evidence type="ECO:0000256" key="4">
    <source>
        <dbReference type="ARBA" id="ARBA00022741"/>
    </source>
</evidence>
<feature type="domain" description="Disease resistance R13L4/SHOC-2-like LRR" evidence="10">
    <location>
        <begin position="559"/>
        <end position="902"/>
    </location>
</feature>
<dbReference type="FunFam" id="1.10.10.10:FF:000322">
    <property type="entry name" value="Probable disease resistance protein At1g63360"/>
    <property type="match status" value="1"/>
</dbReference>
<organism evidence="11 12">
    <name type="scientific">Panicum virgatum</name>
    <name type="common">Blackwell switchgrass</name>
    <dbReference type="NCBI Taxonomy" id="38727"/>
    <lineage>
        <taxon>Eukaryota</taxon>
        <taxon>Viridiplantae</taxon>
        <taxon>Streptophyta</taxon>
        <taxon>Embryophyta</taxon>
        <taxon>Tracheophyta</taxon>
        <taxon>Spermatophyta</taxon>
        <taxon>Magnoliopsida</taxon>
        <taxon>Liliopsida</taxon>
        <taxon>Poales</taxon>
        <taxon>Poaceae</taxon>
        <taxon>PACMAD clade</taxon>
        <taxon>Panicoideae</taxon>
        <taxon>Panicodae</taxon>
        <taxon>Paniceae</taxon>
        <taxon>Panicinae</taxon>
        <taxon>Panicum</taxon>
        <taxon>Panicum sect. Hiantes</taxon>
    </lineage>
</organism>
<dbReference type="Pfam" id="PF00931">
    <property type="entry name" value="NB-ARC"/>
    <property type="match status" value="1"/>
</dbReference>
<dbReference type="GO" id="GO:0009626">
    <property type="term" value="P:plant-type hypersensitive response"/>
    <property type="evidence" value="ECO:0007669"/>
    <property type="project" value="UniProtKB-ARBA"/>
</dbReference>
<dbReference type="Pfam" id="PF23559">
    <property type="entry name" value="WHD_DRP"/>
    <property type="match status" value="1"/>
</dbReference>
<dbReference type="Proteomes" id="UP000823388">
    <property type="component" value="Chromosome 6K"/>
</dbReference>
<keyword evidence="12" id="KW-1185">Reference proteome</keyword>
<dbReference type="Gene3D" id="3.80.10.10">
    <property type="entry name" value="Ribonuclease Inhibitor"/>
    <property type="match status" value="1"/>
</dbReference>
<dbReference type="InterPro" id="IPR002182">
    <property type="entry name" value="NB-ARC"/>
</dbReference>
<dbReference type="PANTHER" id="PTHR23155:SF1107">
    <property type="entry name" value="OS08G0373000 PROTEIN"/>
    <property type="match status" value="1"/>
</dbReference>
<dbReference type="Pfam" id="PF23598">
    <property type="entry name" value="LRR_14"/>
    <property type="match status" value="1"/>
</dbReference>
<dbReference type="InterPro" id="IPR055414">
    <property type="entry name" value="LRR_R13L4/SHOC2-like"/>
</dbReference>
<dbReference type="Gene3D" id="1.10.10.10">
    <property type="entry name" value="Winged helix-like DNA-binding domain superfamily/Winged helix DNA-binding domain"/>
    <property type="match status" value="1"/>
</dbReference>
<dbReference type="SUPFAM" id="SSF52540">
    <property type="entry name" value="P-loop containing nucleoside triphosphate hydrolases"/>
    <property type="match status" value="1"/>
</dbReference>
<dbReference type="Gene3D" id="1.10.8.430">
    <property type="entry name" value="Helical domain of apoptotic protease-activating factors"/>
    <property type="match status" value="1"/>
</dbReference>
<evidence type="ECO:0000313" key="11">
    <source>
        <dbReference type="EMBL" id="KAG2583739.1"/>
    </source>
</evidence>
<proteinExistence type="inferred from homology"/>